<dbReference type="InterPro" id="IPR013495">
    <property type="entry name" value="CHP02679"/>
</dbReference>
<dbReference type="Pfam" id="PF11796">
    <property type="entry name" value="DUF3323"/>
    <property type="match status" value="1"/>
</dbReference>
<evidence type="ECO:0000313" key="4">
    <source>
        <dbReference type="Proteomes" id="UP000823201"/>
    </source>
</evidence>
<keyword evidence="4" id="KW-1185">Reference proteome</keyword>
<dbReference type="NCBIfam" id="TIGR02679">
    <property type="entry name" value="TIGR02679 family protein"/>
    <property type="match status" value="1"/>
</dbReference>
<comment type="caution">
    <text evidence="3">The sequence shown here is derived from an EMBL/GenBank/DDBJ whole genome shotgun (WGS) entry which is preliminary data.</text>
</comment>
<evidence type="ECO:0000259" key="2">
    <source>
        <dbReference type="Pfam" id="PF11796"/>
    </source>
</evidence>
<sequence>MTTNEAALYFRARSVFAKLFRQAKKTYHTYGELKGTFSIGELTAAEKSQLALFLSKPLYEWEKKQRLRWSLFETAYQSSKFVDTPLLAAMEQTLGQPFTTKIQDTANEAAKQRIFLEKLAALPHLRFMASLEAARQLYEWYTEDPAACMAGFSLINHALDQLPKEPTRLPFFAHQLTGDPHALDPSNRIGKAFIAVLERKRETNGAFLSRTEYTTDVLLDFNLVRDDIMNFVAINGLLAKTDDAVHPMWQAAVDTGVSWNVPVRHLLTVASVLPAFGRSVYLIENSGVYSALLDARPDLPLVCTNGQLRLAVWMLLDKLAASGALLYYSGDFDPEGVQMADQILKRYPDQVRLWAMSAADYIESNPRLPMNGHRMNKLKTIESQALHDLVIQMAAKKKAGYQEAVYSRLLAEVRQTNGM</sequence>
<feature type="domain" description="DUF2399" evidence="1">
    <location>
        <begin position="260"/>
        <end position="413"/>
    </location>
</feature>
<name>A0ABS2QA13_9BACL</name>
<proteinExistence type="predicted"/>
<organism evidence="3 4">
    <name type="scientific">Sporolactobacillus spathodeae</name>
    <dbReference type="NCBI Taxonomy" id="1465502"/>
    <lineage>
        <taxon>Bacteria</taxon>
        <taxon>Bacillati</taxon>
        <taxon>Bacillota</taxon>
        <taxon>Bacilli</taxon>
        <taxon>Bacillales</taxon>
        <taxon>Sporolactobacillaceae</taxon>
        <taxon>Sporolactobacillus</taxon>
    </lineage>
</organism>
<feature type="domain" description="Conserved hypothetical protein CHP02679 N terminus" evidence="2">
    <location>
        <begin position="33"/>
        <end position="238"/>
    </location>
</feature>
<evidence type="ECO:0000313" key="3">
    <source>
        <dbReference type="EMBL" id="MBM7658637.1"/>
    </source>
</evidence>
<accession>A0ABS2QA13</accession>
<dbReference type="Proteomes" id="UP000823201">
    <property type="component" value="Unassembled WGS sequence"/>
</dbReference>
<evidence type="ECO:0000259" key="1">
    <source>
        <dbReference type="Pfam" id="PF09664"/>
    </source>
</evidence>
<reference evidence="3 4" key="1">
    <citation type="submission" date="2021-01" db="EMBL/GenBank/DDBJ databases">
        <title>Genomic Encyclopedia of Type Strains, Phase IV (KMG-IV): sequencing the most valuable type-strain genomes for metagenomic binning, comparative biology and taxonomic classification.</title>
        <authorList>
            <person name="Goeker M."/>
        </authorList>
    </citation>
    <scope>NUCLEOTIDE SEQUENCE [LARGE SCALE GENOMIC DNA]</scope>
    <source>
        <strain evidence="3 4">DSM 100968</strain>
    </source>
</reference>
<protein>
    <submittedName>
        <fullName evidence="3">Uncharacterized protein (TIGR02679 family)</fullName>
    </submittedName>
</protein>
<dbReference type="EMBL" id="JAFBEV010000020">
    <property type="protein sequence ID" value="MBM7658637.1"/>
    <property type="molecule type" value="Genomic_DNA"/>
</dbReference>
<dbReference type="Pfam" id="PF09664">
    <property type="entry name" value="DUF2399"/>
    <property type="match status" value="1"/>
</dbReference>
<dbReference type="InterPro" id="IPR024465">
    <property type="entry name" value="DUF2399"/>
</dbReference>
<dbReference type="InterPro" id="IPR024466">
    <property type="entry name" value="CHP02679_N"/>
</dbReference>
<gene>
    <name evidence="3" type="ORF">JOC27_002099</name>
</gene>
<dbReference type="RefSeq" id="WP_205007189.1">
    <property type="nucleotide sequence ID" value="NZ_CBCRXA010000028.1"/>
</dbReference>